<feature type="compositionally biased region" description="Basic and acidic residues" evidence="2">
    <location>
        <begin position="1025"/>
        <end position="1040"/>
    </location>
</feature>
<feature type="compositionally biased region" description="Basic and acidic residues" evidence="2">
    <location>
        <begin position="2203"/>
        <end position="2217"/>
    </location>
</feature>
<dbReference type="PANTHER" id="PTHR13992">
    <property type="entry name" value="NUCLEAR RECEPTOR CO-REPRESSOR RELATED NCOR"/>
    <property type="match status" value="1"/>
</dbReference>
<dbReference type="GO" id="GO:0006357">
    <property type="term" value="P:regulation of transcription by RNA polymerase II"/>
    <property type="evidence" value="ECO:0007669"/>
    <property type="project" value="TreeGrafter"/>
</dbReference>
<feature type="compositionally biased region" description="Low complexity" evidence="2">
    <location>
        <begin position="1713"/>
        <end position="1728"/>
    </location>
</feature>
<keyword evidence="5" id="KW-1185">Reference proteome</keyword>
<evidence type="ECO:0000313" key="5">
    <source>
        <dbReference type="Proteomes" id="UP001373714"/>
    </source>
</evidence>
<feature type="region of interest" description="Disordered" evidence="2">
    <location>
        <begin position="1"/>
        <end position="810"/>
    </location>
</feature>
<dbReference type="InterPro" id="IPR001005">
    <property type="entry name" value="SANT/Myb"/>
</dbReference>
<reference evidence="4 5" key="1">
    <citation type="submission" date="2019-10" db="EMBL/GenBank/DDBJ databases">
        <authorList>
            <person name="Palmer J.M."/>
        </authorList>
    </citation>
    <scope>NUCLEOTIDE SEQUENCE [LARGE SCALE GENOMIC DNA]</scope>
    <source>
        <strain evidence="4 5">TWF730</strain>
    </source>
</reference>
<evidence type="ECO:0000256" key="1">
    <source>
        <dbReference type="SAM" id="Coils"/>
    </source>
</evidence>
<dbReference type="InterPro" id="IPR009057">
    <property type="entry name" value="Homeodomain-like_sf"/>
</dbReference>
<feature type="compositionally biased region" description="Polar residues" evidence="2">
    <location>
        <begin position="2023"/>
        <end position="2038"/>
    </location>
</feature>
<feature type="compositionally biased region" description="Basic and acidic residues" evidence="2">
    <location>
        <begin position="1319"/>
        <end position="1330"/>
    </location>
</feature>
<feature type="compositionally biased region" description="Acidic residues" evidence="2">
    <location>
        <begin position="1248"/>
        <end position="1257"/>
    </location>
</feature>
<feature type="compositionally biased region" description="Polar residues" evidence="2">
    <location>
        <begin position="1880"/>
        <end position="1896"/>
    </location>
</feature>
<dbReference type="GO" id="GO:0034967">
    <property type="term" value="C:Set3 complex"/>
    <property type="evidence" value="ECO:0007669"/>
    <property type="project" value="TreeGrafter"/>
</dbReference>
<feature type="compositionally biased region" description="Low complexity" evidence="2">
    <location>
        <begin position="1064"/>
        <end position="1074"/>
    </location>
</feature>
<feature type="compositionally biased region" description="Polar residues" evidence="2">
    <location>
        <begin position="2177"/>
        <end position="2190"/>
    </location>
</feature>
<proteinExistence type="predicted"/>
<dbReference type="InterPro" id="IPR017884">
    <property type="entry name" value="SANT_dom"/>
</dbReference>
<feature type="region of interest" description="Disordered" evidence="2">
    <location>
        <begin position="1025"/>
        <end position="1074"/>
    </location>
</feature>
<dbReference type="EMBL" id="JAVHNS010000002">
    <property type="protein sequence ID" value="KAK6361754.1"/>
    <property type="molecule type" value="Genomic_DNA"/>
</dbReference>
<feature type="compositionally biased region" description="Low complexity" evidence="2">
    <location>
        <begin position="73"/>
        <end position="87"/>
    </location>
</feature>
<feature type="compositionally biased region" description="Pro residues" evidence="2">
    <location>
        <begin position="1980"/>
        <end position="1996"/>
    </location>
</feature>
<feature type="region of interest" description="Disordered" evidence="2">
    <location>
        <begin position="1535"/>
        <end position="1594"/>
    </location>
</feature>
<feature type="compositionally biased region" description="Basic and acidic residues" evidence="2">
    <location>
        <begin position="2159"/>
        <end position="2172"/>
    </location>
</feature>
<dbReference type="InterPro" id="IPR051571">
    <property type="entry name" value="N-CoR_corepressor"/>
</dbReference>
<feature type="compositionally biased region" description="Low complexity" evidence="2">
    <location>
        <begin position="1558"/>
        <end position="1570"/>
    </location>
</feature>
<feature type="compositionally biased region" description="Pro residues" evidence="2">
    <location>
        <begin position="1"/>
        <end position="12"/>
    </location>
</feature>
<feature type="compositionally biased region" description="Low complexity" evidence="2">
    <location>
        <begin position="607"/>
        <end position="618"/>
    </location>
</feature>
<feature type="compositionally biased region" description="Pro residues" evidence="2">
    <location>
        <begin position="2113"/>
        <end position="2132"/>
    </location>
</feature>
<sequence>MSSQQSPPPHQGPPSNRNQPSTASRSISPHKRTRSPEFSNFSREPPNFSREPPKGPRAYLTHQGGPPAGGPGNSSYGGRVPPGSRGRSPPPPIGPRSRATVGPLGAGSGMSPVNDNYGGGFRDRRDYDDYRNRPPIPQRVRDVPPGNGIERRQSIGGPMGGPYSRRTSPPRRSRSPPPPERRGWNDRPERYQREDFRDGREDYFARGARDDRHFQREGHPRDARERDYSYSSSYRPEPREPYNNPREFHHRQSISSQGLPIVSPVDDPNKLAREQREREAAEYKKRRTVGPRPNDPPERKRSTHTRSPSPSGQHQTTHSPPHTVSSRYTSNPSPSTNSPPPLSDRNNERTLSDTPFKSDNQPPQSVTPQTPHPPHTPSTFQRNLTRPTPSVPILSAPAPPSVPSFRDIPLGPRALSNSSLRTIPTGPRIPPTGPRWDKDKKDGDKDDSGALIKEEPHEKTIDDKPPIDEPSPVEEGEVVNSGDERSFEGNSRDIEMENINEFRKESSSTESRFDRGSGVPAHGVTDIVETKKDALKDTLVKEAPLIKEPTEPKPVPQEKRSSTGAENIMHDQLPLSASPTTRNPPALPSPSTESAKPAPIQPAHFAPTSPSQPSQTLPPSVPTGPRALNNPSGRGGGASFWGRRGNMMTSGPFGRGVGPAPYPVKREEEERRPSSWNPGRGGIAGGSSNRNFASTAPTGHFNRPGQPFTSPKLTSTELRAGRTPSADVIVDHNLEKGQESNGAQVVEGPLRPSEPQDVEMEDAPQTEPPTTIPEPNVKQESPVETKSSPNNVKTETPTDDDDALTSSDVTKRIEEIDQRIGLIESQLNALDTRKQSKQVQLQQMDLQEAETAAKAVREQEDEIEEVGEPKQAIEDGTSSQGATKQDSLSPSLAAEFAAQTMDDKPRLPGPMDSSPEPEQPSTPKMLHDLAPIVKEDEDAMVTDVKEEPGALAKETFDTSSLPYFIAGRQREPVEYEFWNANISQHSKVENILARHILERKMNVEQKMMKLRQEYRDHLPGWKQDCEKLDSEEKRNKKSDSEPADAAPAEAVPATANLEVSGTASLGRRSGRGVSSDFVSSEYEIERIMKLSEKEEAEKAEAEAKEKYDDSREAVVPDMILDPEEKARLLYVDTNNIITDKSSVKGIFLFERAPDNWTEEEQKVFKERFAQFPKQWGKIALGIEGRDYKACILHYYQTKQDTPYKDLVRPAKTTRRRKPGRTIAITNARTTRARASAATLTEARRGTPLEDEDVDSEDVPTGTVGRPRRAAAPVFGDNDDNATPGPTGKRQAGGKPSINVEDVSTPTPADKPTGKRRGGPKAEKEKKDKGASRGRTPNAIPASEKTEKTIKNKGDLLQTPPELGVLANLTATESSVLSGLPPGRVFQEIIQPTPLLKQEPGTKLEDDLTRLQQSFAAPYTNPHQMPMSTPGIPQPEIISSRPLAPGRRPGAPGGRGRKAAQVDEDGVVIAPVTSSYWSVPETQDFPQLLASFGTNFEAIAEHLGTKTTTMVRNNYQRGCEQGKDYQRIAEEANRKIASGEVVPQPPPPILPSSKRRYDNSNSQASRAAQAQVVDPDTEMIDPGARKQPRALPPQGAIFAPNRTVAVGPEARIPAQIQSKPGPKPGTFKETRPSTRPPPFVQSATGIEDYRTVIPPRGPIEPSGKTPAQAIQIPDMDESPARTFSSSQASHQNTIELNYERQQRQQGMPDPRVVLQQQQEHLARQEQAARTNKMAQQQPSRPPQTVQLHAQTHPTQITIQEQPGAPRFDPRDLRNDPRDPRPQDQYRAQPPHLQELVKQEPRGEKRLSGEKLVPMPGIDRHTLPLTFQEDKRPRSPPIQRRHSPQVSTPAAPRTVPDPVVSKMVLGPTYKDDRSPPRMPIEQVQSQPHIMHVQQQPQVSAHRRHDSGNHSTPPAMPPQAMPSQALPSQGMSSQGMSSQGMSSQAMPPQAMPPQSQQQHLRTASSSRPPYPPSQQTPANVPAPQQPPPPPAAAPAPPTAPSKSTGFSLASILNGPDEQSRPPARPSNETWFGTSTSSSPYTTRDPAPPQRPQPEPVSHYNSPSLSAAVPHAFGRHSPTPSEPLYHTQRPPSSVPLPQGPVSGTMFQKTYPPAQTRTPPPRSTSHPNYPPQQPPPHSQVSSGPPVSSYHEHPSRHHPPPQRDPNVDMRERDPRDHYGQYPPSRQHQFSPPNYQNAYPPPSSQAPPPLHREPIERIHPDRTMHQHPHHIQTQQPGGYPPPPQQYHPSRPGEQQGPPPSLMPPSGFYDYSSRPRQMDSHERGNR</sequence>
<feature type="compositionally biased region" description="Polar residues" evidence="2">
    <location>
        <begin position="686"/>
        <end position="697"/>
    </location>
</feature>
<feature type="compositionally biased region" description="Basic and acidic residues" evidence="2">
    <location>
        <begin position="729"/>
        <end position="738"/>
    </location>
</feature>
<feature type="compositionally biased region" description="Low complexity" evidence="2">
    <location>
        <begin position="1440"/>
        <end position="1449"/>
    </location>
</feature>
<feature type="region of interest" description="Disordered" evidence="2">
    <location>
        <begin position="1610"/>
        <end position="2278"/>
    </location>
</feature>
<feature type="domain" description="SANT" evidence="3">
    <location>
        <begin position="1151"/>
        <end position="1202"/>
    </location>
</feature>
<feature type="coiled-coil region" evidence="1">
    <location>
        <begin position="1084"/>
        <end position="1113"/>
    </location>
</feature>
<feature type="compositionally biased region" description="Polar residues" evidence="2">
    <location>
        <begin position="1680"/>
        <end position="1694"/>
    </location>
</feature>
<feature type="compositionally biased region" description="Low complexity" evidence="2">
    <location>
        <begin position="1043"/>
        <end position="1055"/>
    </location>
</feature>
<accession>A0AAV9VKR5</accession>
<feature type="compositionally biased region" description="Basic and acidic residues" evidence="2">
    <location>
        <begin position="435"/>
        <end position="467"/>
    </location>
</feature>
<feature type="compositionally biased region" description="Low complexity" evidence="2">
    <location>
        <begin position="325"/>
        <end position="336"/>
    </location>
</feature>
<feature type="compositionally biased region" description="Basic and acidic residues" evidence="2">
    <location>
        <begin position="1766"/>
        <end position="1782"/>
    </location>
</feature>
<gene>
    <name evidence="4" type="ORF">TWF730_005469</name>
</gene>
<dbReference type="PANTHER" id="PTHR13992:SF39">
    <property type="entry name" value="SMRTER, ISOFORM G"/>
    <property type="match status" value="1"/>
</dbReference>
<dbReference type="PROSITE" id="PS51293">
    <property type="entry name" value="SANT"/>
    <property type="match status" value="1"/>
</dbReference>
<feature type="compositionally biased region" description="Low complexity" evidence="2">
    <location>
        <begin position="1918"/>
        <end position="1964"/>
    </location>
</feature>
<evidence type="ECO:0000256" key="2">
    <source>
        <dbReference type="SAM" id="MobiDB-lite"/>
    </source>
</evidence>
<dbReference type="Proteomes" id="UP001373714">
    <property type="component" value="Unassembled WGS sequence"/>
</dbReference>
<feature type="compositionally biased region" description="Basic and acidic residues" evidence="2">
    <location>
        <begin position="179"/>
        <end position="228"/>
    </location>
</feature>
<feature type="compositionally biased region" description="Basic and acidic residues" evidence="2">
    <location>
        <begin position="528"/>
        <end position="561"/>
    </location>
</feature>
<feature type="compositionally biased region" description="Polar residues" evidence="2">
    <location>
        <begin position="707"/>
        <end position="717"/>
    </location>
</feature>
<feature type="compositionally biased region" description="Polar residues" evidence="2">
    <location>
        <begin position="305"/>
        <end position="324"/>
    </location>
</feature>
<protein>
    <recommendedName>
        <fullName evidence="3">SANT domain-containing protein</fullName>
    </recommendedName>
</protein>
<feature type="compositionally biased region" description="Basic and acidic residues" evidence="2">
    <location>
        <begin position="121"/>
        <end position="132"/>
    </location>
</feature>
<feature type="compositionally biased region" description="Low complexity" evidence="2">
    <location>
        <begin position="229"/>
        <end position="245"/>
    </location>
</feature>
<feature type="compositionally biased region" description="Polar residues" evidence="2">
    <location>
        <begin position="575"/>
        <end position="594"/>
    </location>
</feature>
<feature type="compositionally biased region" description="Basic and acidic residues" evidence="2">
    <location>
        <begin position="1793"/>
        <end position="1807"/>
    </location>
</feature>
<feature type="compositionally biased region" description="Polar residues" evidence="2">
    <location>
        <begin position="778"/>
        <end position="795"/>
    </location>
</feature>
<feature type="compositionally biased region" description="Polar residues" evidence="2">
    <location>
        <begin position="876"/>
        <end position="890"/>
    </location>
</feature>
<dbReference type="Pfam" id="PF00249">
    <property type="entry name" value="Myb_DNA-binding"/>
    <property type="match status" value="2"/>
</dbReference>
<dbReference type="SMART" id="SM00717">
    <property type="entry name" value="SANT"/>
    <property type="match status" value="2"/>
</dbReference>
<keyword evidence="1" id="KW-0175">Coiled coil</keyword>
<feature type="compositionally biased region" description="Low complexity" evidence="2">
    <location>
        <begin position="2133"/>
        <end position="2143"/>
    </location>
</feature>
<dbReference type="CDD" id="cd00167">
    <property type="entry name" value="SANT"/>
    <property type="match status" value="2"/>
</dbReference>
<feature type="compositionally biased region" description="Basic and acidic residues" evidence="2">
    <location>
        <begin position="267"/>
        <end position="283"/>
    </location>
</feature>
<evidence type="ECO:0000259" key="3">
    <source>
        <dbReference type="PROSITE" id="PS51293"/>
    </source>
</evidence>
<feature type="compositionally biased region" description="Pro residues" evidence="2">
    <location>
        <begin position="2042"/>
        <end position="2051"/>
    </location>
</feature>
<dbReference type="Gene3D" id="1.10.10.60">
    <property type="entry name" value="Homeodomain-like"/>
    <property type="match status" value="2"/>
</dbReference>
<feature type="region of interest" description="Disordered" evidence="2">
    <location>
        <begin position="1228"/>
        <end position="1357"/>
    </location>
</feature>
<name>A0AAV9VKR5_9PEZI</name>
<evidence type="ECO:0000313" key="4">
    <source>
        <dbReference type="EMBL" id="KAK6361754.1"/>
    </source>
</evidence>
<feature type="region of interest" description="Disordered" evidence="2">
    <location>
        <begin position="850"/>
        <end position="926"/>
    </location>
</feature>
<feature type="compositionally biased region" description="Basic and acidic residues" evidence="2">
    <location>
        <begin position="1343"/>
        <end position="1353"/>
    </location>
</feature>
<feature type="compositionally biased region" description="Pro residues" evidence="2">
    <location>
        <begin position="2192"/>
        <end position="2202"/>
    </location>
</feature>
<feature type="compositionally biased region" description="Basic and acidic residues" evidence="2">
    <location>
        <begin position="664"/>
        <end position="673"/>
    </location>
</feature>
<feature type="compositionally biased region" description="Basic and acidic residues" evidence="2">
    <location>
        <begin position="2268"/>
        <end position="2278"/>
    </location>
</feature>
<feature type="region of interest" description="Disordered" evidence="2">
    <location>
        <begin position="1439"/>
        <end position="1460"/>
    </location>
</feature>
<feature type="compositionally biased region" description="Low complexity" evidence="2">
    <location>
        <begin position="1228"/>
        <end position="1240"/>
    </location>
</feature>
<feature type="compositionally biased region" description="Basic and acidic residues" evidence="2">
    <location>
        <begin position="482"/>
        <end position="515"/>
    </location>
</feature>
<feature type="compositionally biased region" description="Polar residues" evidence="2">
    <location>
        <begin position="1731"/>
        <end position="1759"/>
    </location>
</feature>
<comment type="caution">
    <text evidence="4">The sequence shown here is derived from an EMBL/GenBank/DDBJ whole genome shotgun (WGS) entry which is preliminary data.</text>
</comment>
<feature type="compositionally biased region" description="Basic and acidic residues" evidence="2">
    <location>
        <begin position="1816"/>
        <end position="1831"/>
    </location>
</feature>
<dbReference type="SUPFAM" id="SSF46689">
    <property type="entry name" value="Homeodomain-like"/>
    <property type="match status" value="2"/>
</dbReference>
<feature type="compositionally biased region" description="Polar residues" evidence="2">
    <location>
        <begin position="16"/>
        <end position="27"/>
    </location>
</feature>
<organism evidence="4 5">
    <name type="scientific">Orbilia blumenaviensis</name>
    <dbReference type="NCBI Taxonomy" id="1796055"/>
    <lineage>
        <taxon>Eukaryota</taxon>
        <taxon>Fungi</taxon>
        <taxon>Dikarya</taxon>
        <taxon>Ascomycota</taxon>
        <taxon>Pezizomycotina</taxon>
        <taxon>Orbiliomycetes</taxon>
        <taxon>Orbiliales</taxon>
        <taxon>Orbiliaceae</taxon>
        <taxon>Orbilia</taxon>
    </lineage>
</organism>